<dbReference type="RefSeq" id="WP_121217359.1">
    <property type="nucleotide sequence ID" value="NZ_RBIG01000001.1"/>
</dbReference>
<dbReference type="SUPFAM" id="SSF55298">
    <property type="entry name" value="YjgF-like"/>
    <property type="match status" value="1"/>
</dbReference>
<name>A0A420WPI5_9PROT</name>
<dbReference type="Pfam" id="PF01042">
    <property type="entry name" value="Ribonuc_L-PSP"/>
    <property type="match status" value="1"/>
</dbReference>
<dbReference type="Gene3D" id="3.30.1330.40">
    <property type="entry name" value="RutC-like"/>
    <property type="match status" value="1"/>
</dbReference>
<gene>
    <name evidence="1" type="ORF">BCL74_0545</name>
</gene>
<dbReference type="PANTHER" id="PTHR43857:SF1">
    <property type="entry name" value="YJGH FAMILY PROTEIN"/>
    <property type="match status" value="1"/>
</dbReference>
<proteinExistence type="predicted"/>
<protein>
    <submittedName>
        <fullName evidence="1">Enamine deaminase RidA (YjgF/YER057c/UK114 family)</fullName>
    </submittedName>
</protein>
<comment type="caution">
    <text evidence="1">The sequence shown here is derived from an EMBL/GenBank/DDBJ whole genome shotgun (WGS) entry which is preliminary data.</text>
</comment>
<dbReference type="InterPro" id="IPR006175">
    <property type="entry name" value="YjgF/YER057c/UK114"/>
</dbReference>
<reference evidence="1 2" key="1">
    <citation type="submission" date="2018-10" db="EMBL/GenBank/DDBJ databases">
        <title>Comparative analysis of microorganisms from saline springs in Andes Mountain Range, Colombia.</title>
        <authorList>
            <person name="Rubin E."/>
        </authorList>
    </citation>
    <scope>NUCLEOTIDE SEQUENCE [LARGE SCALE GENOMIC DNA]</scope>
    <source>
        <strain evidence="1 2">USBA 36</strain>
    </source>
</reference>
<evidence type="ECO:0000313" key="1">
    <source>
        <dbReference type="EMBL" id="RKQ72776.1"/>
    </source>
</evidence>
<sequence length="131" mass="14605">MTRRRISSGSSFEKLCSYSRAVIHGDWVYVSGTTGFDYAKMSISDDLAEQTEQCFRNIDKALVEAGSKMADLVRIVIYLGDPSYFETVAPIVGKWCAECRPANTTVVAQFIDPKIKIEIETTAIIQRPEGE</sequence>
<dbReference type="CDD" id="cd06154">
    <property type="entry name" value="YjgF_YER057c_UK114_like_6"/>
    <property type="match status" value="1"/>
</dbReference>
<dbReference type="PANTHER" id="PTHR43857">
    <property type="entry name" value="BLR7761 PROTEIN"/>
    <property type="match status" value="1"/>
</dbReference>
<accession>A0A420WPI5</accession>
<dbReference type="AlphaFoldDB" id="A0A420WPI5"/>
<dbReference type="EMBL" id="RBIG01000001">
    <property type="protein sequence ID" value="RKQ72776.1"/>
    <property type="molecule type" value="Genomic_DNA"/>
</dbReference>
<organism evidence="1 2">
    <name type="scientific">Oceanibaculum indicum</name>
    <dbReference type="NCBI Taxonomy" id="526216"/>
    <lineage>
        <taxon>Bacteria</taxon>
        <taxon>Pseudomonadati</taxon>
        <taxon>Pseudomonadota</taxon>
        <taxon>Alphaproteobacteria</taxon>
        <taxon>Rhodospirillales</taxon>
        <taxon>Oceanibaculaceae</taxon>
        <taxon>Oceanibaculum</taxon>
    </lineage>
</organism>
<evidence type="ECO:0000313" key="2">
    <source>
        <dbReference type="Proteomes" id="UP000277424"/>
    </source>
</evidence>
<dbReference type="InterPro" id="IPR035959">
    <property type="entry name" value="RutC-like_sf"/>
</dbReference>
<dbReference type="Proteomes" id="UP000277424">
    <property type="component" value="Unassembled WGS sequence"/>
</dbReference>
<dbReference type="OrthoDB" id="9783572at2"/>